<protein>
    <submittedName>
        <fullName evidence="2">DUF342 domain-containing protein</fullName>
    </submittedName>
</protein>
<gene>
    <name evidence="2" type="ORF">FE782_22730</name>
</gene>
<evidence type="ECO:0000259" key="1">
    <source>
        <dbReference type="Pfam" id="PF20250"/>
    </source>
</evidence>
<keyword evidence="3" id="KW-1185">Reference proteome</keyword>
<dbReference type="Proteomes" id="UP000309676">
    <property type="component" value="Unassembled WGS sequence"/>
</dbReference>
<dbReference type="PANTHER" id="PTHR38032">
    <property type="entry name" value="POLYMERASE-RELATED"/>
    <property type="match status" value="1"/>
</dbReference>
<dbReference type="OrthoDB" id="9816426at2"/>
<organism evidence="2 3">
    <name type="scientific">Paenibacillus antri</name>
    <dbReference type="NCBI Taxonomy" id="2582848"/>
    <lineage>
        <taxon>Bacteria</taxon>
        <taxon>Bacillati</taxon>
        <taxon>Bacillota</taxon>
        <taxon>Bacilli</taxon>
        <taxon>Bacillales</taxon>
        <taxon>Paenibacillaceae</taxon>
        <taxon>Paenibacillus</taxon>
    </lineage>
</organism>
<proteinExistence type="predicted"/>
<dbReference type="Pfam" id="PF20250">
    <property type="entry name" value="FapA_N"/>
    <property type="match status" value="1"/>
</dbReference>
<dbReference type="InterPro" id="IPR005646">
    <property type="entry name" value="FapA"/>
</dbReference>
<name>A0A5R9GB62_9BACL</name>
<dbReference type="InterPro" id="IPR046865">
    <property type="entry name" value="FapA_b_solenoid"/>
</dbReference>
<dbReference type="EMBL" id="VCIW01000018">
    <property type="protein sequence ID" value="TLS49963.1"/>
    <property type="molecule type" value="Genomic_DNA"/>
</dbReference>
<accession>A0A5R9GB62</accession>
<reference evidence="2 3" key="1">
    <citation type="submission" date="2019-05" db="EMBL/GenBank/DDBJ databases">
        <authorList>
            <person name="Narsing Rao M.P."/>
            <person name="Li W.J."/>
        </authorList>
    </citation>
    <scope>NUCLEOTIDE SEQUENCE [LARGE SCALE GENOMIC DNA]</scope>
    <source>
        <strain evidence="2 3">SYSU_K30003</strain>
    </source>
</reference>
<evidence type="ECO:0000313" key="2">
    <source>
        <dbReference type="EMBL" id="TLS49963.1"/>
    </source>
</evidence>
<dbReference type="PANTHER" id="PTHR38032:SF1">
    <property type="entry name" value="RNA-BINDING PROTEIN KHPB N-TERMINAL DOMAIN-CONTAINING PROTEIN"/>
    <property type="match status" value="1"/>
</dbReference>
<dbReference type="AlphaFoldDB" id="A0A5R9GB62"/>
<dbReference type="Pfam" id="PF03961">
    <property type="entry name" value="FapA"/>
    <property type="match status" value="1"/>
</dbReference>
<dbReference type="InterPro" id="IPR046866">
    <property type="entry name" value="FapA_N"/>
</dbReference>
<dbReference type="RefSeq" id="WP_138196783.1">
    <property type="nucleotide sequence ID" value="NZ_VCIW01000018.1"/>
</dbReference>
<evidence type="ECO:0000313" key="3">
    <source>
        <dbReference type="Proteomes" id="UP000309676"/>
    </source>
</evidence>
<sequence>MNLGAAVAVSVSEDRMSVFIQLAEPDLAQSITKAGLVELLKANRVVYGLKEDALSAFALHPLSYVTTPLLIAQGAAPIAGADGYIDNFFSLENKARRPLELESGAVDYRELMQLNNAAKGQLIAQRVLATKGTAGMAVTGEPIPGKDGKEARFKQGKNVVVDAEKMKMYAVIDGLVTQTEKGKLNVFPVYEVNGDVDYHVGNIDFIGTVVVRGNVLSGFRIKAAGDIRITGGVEGAELEADGSIDIASGIFAGNKGFVKAGVDVKSSFMQEANVFAGQNIVVSQSILHSNVRAGQSILCKGSKGLIVGGNLQAGETIVARTVGNSTSTATALEVGVAPELRSELQLLRAASKQIADNLDKTDKALHLLDQMTLAGTLTPEKMELRTKLISTKRTSTEELGATRERIWEIETSLEDIEKAKVEIIGTVYSGTKVVIGRYTRFIKDATTRVAFHLQGGEITLTSHF</sequence>
<feature type="domain" description="Flagellar Assembly Protein A N-terminal region" evidence="1">
    <location>
        <begin position="8"/>
        <end position="179"/>
    </location>
</feature>
<comment type="caution">
    <text evidence="2">The sequence shown here is derived from an EMBL/GenBank/DDBJ whole genome shotgun (WGS) entry which is preliminary data.</text>
</comment>